<evidence type="ECO:0000256" key="2">
    <source>
        <dbReference type="ARBA" id="ARBA00023015"/>
    </source>
</evidence>
<reference evidence="8 9" key="1">
    <citation type="submission" date="2018-12" db="EMBL/GenBank/DDBJ databases">
        <title>The genome sequences of strain 502.</title>
        <authorList>
            <person name="Gao J."/>
            <person name="Sun J."/>
        </authorList>
    </citation>
    <scope>NUCLEOTIDE SEQUENCE [LARGE SCALE GENOMIC DNA]</scope>
    <source>
        <strain evidence="8 9">502</strain>
    </source>
</reference>
<feature type="domain" description="HTH tetR-type" evidence="7">
    <location>
        <begin position="61"/>
        <end position="121"/>
    </location>
</feature>
<dbReference type="Gene3D" id="1.10.357.10">
    <property type="entry name" value="Tetracycline Repressor, domain 2"/>
    <property type="match status" value="1"/>
</dbReference>
<keyword evidence="9" id="KW-1185">Reference proteome</keyword>
<dbReference type="SUPFAM" id="SSF48498">
    <property type="entry name" value="Tetracyclin repressor-like, C-terminal domain"/>
    <property type="match status" value="1"/>
</dbReference>
<proteinExistence type="predicted"/>
<dbReference type="PANTHER" id="PTHR30055:SF234">
    <property type="entry name" value="HTH-TYPE TRANSCRIPTIONAL REGULATOR BETI"/>
    <property type="match status" value="1"/>
</dbReference>
<dbReference type="Proteomes" id="UP000271137">
    <property type="component" value="Unassembled WGS sequence"/>
</dbReference>
<keyword evidence="2" id="KW-0805">Transcription regulation</keyword>
<dbReference type="PANTHER" id="PTHR30055">
    <property type="entry name" value="HTH-TYPE TRANSCRIPTIONAL REGULATOR RUTR"/>
    <property type="match status" value="1"/>
</dbReference>
<dbReference type="PRINTS" id="PR00455">
    <property type="entry name" value="HTHTETR"/>
</dbReference>
<dbReference type="InterPro" id="IPR009057">
    <property type="entry name" value="Homeodomain-like_sf"/>
</dbReference>
<feature type="compositionally biased region" description="Polar residues" evidence="6">
    <location>
        <begin position="36"/>
        <end position="46"/>
    </location>
</feature>
<comment type="caution">
    <text evidence="8">The sequence shown here is derived from an EMBL/GenBank/DDBJ whole genome shotgun (WGS) entry which is preliminary data.</text>
</comment>
<dbReference type="Pfam" id="PF13977">
    <property type="entry name" value="TetR_C_6"/>
    <property type="match status" value="1"/>
</dbReference>
<dbReference type="PROSITE" id="PS01081">
    <property type="entry name" value="HTH_TETR_1"/>
    <property type="match status" value="1"/>
</dbReference>
<evidence type="ECO:0000256" key="3">
    <source>
        <dbReference type="ARBA" id="ARBA00023125"/>
    </source>
</evidence>
<evidence type="ECO:0000259" key="7">
    <source>
        <dbReference type="PROSITE" id="PS50977"/>
    </source>
</evidence>
<dbReference type="EMBL" id="RXFQ01000024">
    <property type="protein sequence ID" value="RSZ29625.1"/>
    <property type="molecule type" value="Genomic_DNA"/>
</dbReference>
<dbReference type="InterPro" id="IPR050109">
    <property type="entry name" value="HTH-type_TetR-like_transc_reg"/>
</dbReference>
<evidence type="ECO:0000256" key="1">
    <source>
        <dbReference type="ARBA" id="ARBA00022491"/>
    </source>
</evidence>
<evidence type="ECO:0000313" key="8">
    <source>
        <dbReference type="EMBL" id="RSZ29625.1"/>
    </source>
</evidence>
<evidence type="ECO:0000256" key="6">
    <source>
        <dbReference type="SAM" id="MobiDB-lite"/>
    </source>
</evidence>
<keyword evidence="4" id="KW-0804">Transcription</keyword>
<feature type="region of interest" description="Disordered" evidence="6">
    <location>
        <begin position="36"/>
        <end position="63"/>
    </location>
</feature>
<sequence>MARRILRRARERSIDEYSRRTRQSHVCAASATGVRTDNRTVNSQANDAIAARRSRPRPGQETTRRHVLETVYELISEHGIEGISMRQVADVAGLSTGTINYHFGNKESLLIAALESAYELPSDWEQYRGSPATQLRRLVLGYVCRTSRDRFWRFWINYLAASTRNEEMSAHQRTRYLRQERFWAHLIRDAILAGEFKASLDPRHEAEQLLPLAHGLLVRQLVNPQAEVRAEARALLGARLDSFRR</sequence>
<dbReference type="PROSITE" id="PS50977">
    <property type="entry name" value="HTH_TETR_2"/>
    <property type="match status" value="1"/>
</dbReference>
<dbReference type="SUPFAM" id="SSF46689">
    <property type="entry name" value="Homeodomain-like"/>
    <property type="match status" value="1"/>
</dbReference>
<name>A0ABX9ZYC7_9BURK</name>
<evidence type="ECO:0000313" key="9">
    <source>
        <dbReference type="Proteomes" id="UP000271137"/>
    </source>
</evidence>
<evidence type="ECO:0000256" key="4">
    <source>
        <dbReference type="ARBA" id="ARBA00023163"/>
    </source>
</evidence>
<dbReference type="InterPro" id="IPR023772">
    <property type="entry name" value="DNA-bd_HTH_TetR-type_CS"/>
</dbReference>
<accession>A0ABX9ZYC7</accession>
<gene>
    <name evidence="8" type="ORF">EJO66_28990</name>
</gene>
<dbReference type="InterPro" id="IPR036271">
    <property type="entry name" value="Tet_transcr_reg_TetR-rel_C_sf"/>
</dbReference>
<keyword evidence="3 5" id="KW-0238">DNA-binding</keyword>
<dbReference type="InterPro" id="IPR001647">
    <property type="entry name" value="HTH_TetR"/>
</dbReference>
<feature type="DNA-binding region" description="H-T-H motif" evidence="5">
    <location>
        <begin position="84"/>
        <end position="103"/>
    </location>
</feature>
<keyword evidence="1" id="KW-0678">Repressor</keyword>
<dbReference type="InterPro" id="IPR039538">
    <property type="entry name" value="BetI_C"/>
</dbReference>
<organism evidence="8 9">
    <name type="scientific">Variovorax beijingensis</name>
    <dbReference type="NCBI Taxonomy" id="2496117"/>
    <lineage>
        <taxon>Bacteria</taxon>
        <taxon>Pseudomonadati</taxon>
        <taxon>Pseudomonadota</taxon>
        <taxon>Betaproteobacteria</taxon>
        <taxon>Burkholderiales</taxon>
        <taxon>Comamonadaceae</taxon>
        <taxon>Variovorax</taxon>
    </lineage>
</organism>
<protein>
    <submittedName>
        <fullName evidence="8">TetR/AcrR family transcriptional regulator</fullName>
    </submittedName>
</protein>
<evidence type="ECO:0000256" key="5">
    <source>
        <dbReference type="PROSITE-ProRule" id="PRU00335"/>
    </source>
</evidence>
<dbReference type="Pfam" id="PF00440">
    <property type="entry name" value="TetR_N"/>
    <property type="match status" value="1"/>
</dbReference>